<gene>
    <name evidence="2" type="ORF">NOR51B_1657</name>
</gene>
<dbReference type="AlphaFoldDB" id="B8KXK1"/>
<protein>
    <submittedName>
        <fullName evidence="2">Uncharacterized protein</fullName>
    </submittedName>
</protein>
<evidence type="ECO:0000313" key="3">
    <source>
        <dbReference type="Proteomes" id="UP000004699"/>
    </source>
</evidence>
<keyword evidence="3" id="KW-1185">Reference proteome</keyword>
<keyword evidence="1" id="KW-0472">Membrane</keyword>
<evidence type="ECO:0000313" key="2">
    <source>
        <dbReference type="EMBL" id="EED35710.1"/>
    </source>
</evidence>
<dbReference type="STRING" id="565045.NOR51B_1657"/>
<name>B8KXK1_9GAMM</name>
<reference evidence="3" key="1">
    <citation type="journal article" date="2013" name="BMC Microbiol.">
        <title>Taxonomy and evolution of bacteriochlorophyll a-containing members of the OM60/NOR5 clade of marine gammaproteobacteria: description of Luminiphilus syltensis gen. nov., sp. nov., reclassification of Haliea rubra as Pseudohaliea rubra gen. nov., comb. nov., and emendation of Chromatocurvus halotolerans.</title>
        <authorList>
            <person name="Spring S."/>
            <person name="Riedel T."/>
            <person name="Sproer C."/>
            <person name="Yan S."/>
            <person name="Harder J."/>
            <person name="Fuchs B.M."/>
        </authorList>
    </citation>
    <scope>NUCLEOTIDE SEQUENCE [LARGE SCALE GENOMIC DNA]</scope>
    <source>
        <strain evidence="3">NOR51-B</strain>
    </source>
</reference>
<proteinExistence type="predicted"/>
<sequence length="48" mass="4724">MVVNKIRQAGIGLSIGVSITVAGAALALTVVAPDFPFNLPISKGSAGT</sequence>
<keyword evidence="1" id="KW-1133">Transmembrane helix</keyword>
<accession>B8KXK1</accession>
<dbReference type="Proteomes" id="UP000004699">
    <property type="component" value="Unassembled WGS sequence"/>
</dbReference>
<organism evidence="2 3">
    <name type="scientific">Luminiphilus syltensis NOR5-1B</name>
    <dbReference type="NCBI Taxonomy" id="565045"/>
    <lineage>
        <taxon>Bacteria</taxon>
        <taxon>Pseudomonadati</taxon>
        <taxon>Pseudomonadota</taxon>
        <taxon>Gammaproteobacteria</taxon>
        <taxon>Cellvibrionales</taxon>
        <taxon>Halieaceae</taxon>
        <taxon>Luminiphilus</taxon>
    </lineage>
</organism>
<dbReference type="HOGENOM" id="CLU_3154521_0_0_6"/>
<keyword evidence="1" id="KW-0812">Transmembrane</keyword>
<feature type="transmembrane region" description="Helical" evidence="1">
    <location>
        <begin position="12"/>
        <end position="32"/>
    </location>
</feature>
<evidence type="ECO:0000256" key="1">
    <source>
        <dbReference type="SAM" id="Phobius"/>
    </source>
</evidence>
<dbReference type="EMBL" id="DS999411">
    <property type="protein sequence ID" value="EED35710.1"/>
    <property type="molecule type" value="Genomic_DNA"/>
</dbReference>